<protein>
    <recommendedName>
        <fullName evidence="4">DNA-directed RNA polymerase III subunit RPC5</fullName>
    </recommendedName>
</protein>
<organism evidence="2 3">
    <name type="scientific">Populus tomentosa</name>
    <name type="common">Chinese white poplar</name>
    <dbReference type="NCBI Taxonomy" id="118781"/>
    <lineage>
        <taxon>Eukaryota</taxon>
        <taxon>Viridiplantae</taxon>
        <taxon>Streptophyta</taxon>
        <taxon>Embryophyta</taxon>
        <taxon>Tracheophyta</taxon>
        <taxon>Spermatophyta</taxon>
        <taxon>Magnoliopsida</taxon>
        <taxon>eudicotyledons</taxon>
        <taxon>Gunneridae</taxon>
        <taxon>Pentapetalae</taxon>
        <taxon>rosids</taxon>
        <taxon>fabids</taxon>
        <taxon>Malpighiales</taxon>
        <taxon>Salicaceae</taxon>
        <taxon>Saliceae</taxon>
        <taxon>Populus</taxon>
    </lineage>
</organism>
<dbReference type="EMBL" id="JAAWWB010000014">
    <property type="protein sequence ID" value="KAG6766840.1"/>
    <property type="molecule type" value="Genomic_DNA"/>
</dbReference>
<dbReference type="PANTHER" id="PTHR12069:SF0">
    <property type="entry name" value="DNA-DIRECTED RNA POLYMERASE III SUBUNIT RPC5"/>
    <property type="match status" value="1"/>
</dbReference>
<feature type="compositionally biased region" description="Basic and acidic residues" evidence="1">
    <location>
        <begin position="57"/>
        <end position="68"/>
    </location>
</feature>
<keyword evidence="3" id="KW-1185">Reference proteome</keyword>
<sequence>MDLDGLDEPSKVRKPPSRFAPTSKKPQPKSKPKPKPEPQESVPVAPKPDPSVSNTAEDAKPKIDDTLSKTETGVSNGNVKMEIDAKEERGAAVKDNDPMDVDKEEDEDDVVVREIDVYYTPSVDPNTQLYVMQYPLRPCWRPYELDERCKEVRVKPESTEVEVDLSIDDTKNFDPDIASRLNMKKQTLSSSWSPPPATGYAVGVLIGNKLHLNPIHAVVQLRPSMDYLSSGNSKGKKNATSGEDSNEGKPLGLPKKQSKQMSSGNEQKPDVEESWIPLKYHGSKSDLSSRYLQNMVAPESSTIEFAMSPYDYMSSLCPGISNNNIKLNGPSRRCSHPSYFIFLLSSISEVDAWLCKLSAAPRSIMGDLDTRSNLYSAYGVQLVLLSLPLEERIKRLFLEVCSDSILYICVPLYDIVMLWKLVPANGPPIHRFAALRHLIPKDSIEDLLIVLQEYGQLVQGLWVPKTSLLFPNPKPTEKVKLAARDYVLLLFSKSLVVTPSELNVPMKPLILKSFLNIFAVERPSFKDWKFKENVDTLFVELYPDIVRKQEQAWEVMGKNISAAFDRAGKSVSKNVITKPKKTMTDETREALRKALPKVLQTHKVCSFQMICQGLRQLAISQSTLPKADPRIAVAAASGAEAPPEELQEVISEVATNIHGFYVLKSSPEHPDFDPLRKVVIGLFLARGPNANIKKSEVQAAARLELKREPSNSEYIKVSDVMTDLCESKGSAWVLKSGDGKPS</sequence>
<dbReference type="Pfam" id="PF04801">
    <property type="entry name" value="RPC5"/>
    <property type="match status" value="2"/>
</dbReference>
<feature type="region of interest" description="Disordered" evidence="1">
    <location>
        <begin position="1"/>
        <end position="107"/>
    </location>
</feature>
<comment type="caution">
    <text evidence="2">The sequence shown here is derived from an EMBL/GenBank/DDBJ whole genome shotgun (WGS) entry which is preliminary data.</text>
</comment>
<feature type="compositionally biased region" description="Polar residues" evidence="1">
    <location>
        <begin position="69"/>
        <end position="78"/>
    </location>
</feature>
<reference evidence="2" key="1">
    <citation type="journal article" date="2020" name="bioRxiv">
        <title>Hybrid origin of Populus tomentosa Carr. identified through genome sequencing and phylogenomic analysis.</title>
        <authorList>
            <person name="An X."/>
            <person name="Gao K."/>
            <person name="Chen Z."/>
            <person name="Li J."/>
            <person name="Yang X."/>
            <person name="Yang X."/>
            <person name="Zhou J."/>
            <person name="Guo T."/>
            <person name="Zhao T."/>
            <person name="Huang S."/>
            <person name="Miao D."/>
            <person name="Khan W.U."/>
            <person name="Rao P."/>
            <person name="Ye M."/>
            <person name="Lei B."/>
            <person name="Liao W."/>
            <person name="Wang J."/>
            <person name="Ji L."/>
            <person name="Li Y."/>
            <person name="Guo B."/>
            <person name="Mustafa N.S."/>
            <person name="Li S."/>
            <person name="Yun Q."/>
            <person name="Keller S.R."/>
            <person name="Mao J."/>
            <person name="Zhang R."/>
            <person name="Strauss S.H."/>
        </authorList>
    </citation>
    <scope>NUCLEOTIDE SEQUENCE</scope>
    <source>
        <strain evidence="2">GM15</strain>
        <tissue evidence="2">Leaf</tissue>
    </source>
</reference>
<dbReference type="Proteomes" id="UP000886885">
    <property type="component" value="Chromosome 7D"/>
</dbReference>
<gene>
    <name evidence="2" type="ORF">POTOM_028015</name>
</gene>
<proteinExistence type="predicted"/>
<feature type="compositionally biased region" description="Polar residues" evidence="1">
    <location>
        <begin position="229"/>
        <end position="243"/>
    </location>
</feature>
<feature type="region of interest" description="Disordered" evidence="1">
    <location>
        <begin position="229"/>
        <end position="274"/>
    </location>
</feature>
<feature type="compositionally biased region" description="Basic and acidic residues" evidence="1">
    <location>
        <begin position="81"/>
        <end position="101"/>
    </location>
</feature>
<dbReference type="PANTHER" id="PTHR12069">
    <property type="entry name" value="DNA-DIRECTED RNA POLYMERASES III 80 KDA POLYPEPTIDE RNA POLYMERASE III SUBUNIT 5"/>
    <property type="match status" value="1"/>
</dbReference>
<dbReference type="InterPro" id="IPR006886">
    <property type="entry name" value="RNA_pol_III_Rpc5"/>
</dbReference>
<evidence type="ECO:0000256" key="1">
    <source>
        <dbReference type="SAM" id="MobiDB-lite"/>
    </source>
</evidence>
<dbReference type="OrthoDB" id="340681at2759"/>
<dbReference type="AlphaFoldDB" id="A0A8X7ZPA9"/>
<accession>A0A8X7ZPA9</accession>
<evidence type="ECO:0000313" key="2">
    <source>
        <dbReference type="EMBL" id="KAG6766840.1"/>
    </source>
</evidence>
<dbReference type="GO" id="GO:0042797">
    <property type="term" value="P:tRNA transcription by RNA polymerase III"/>
    <property type="evidence" value="ECO:0007669"/>
    <property type="project" value="TreeGrafter"/>
</dbReference>
<evidence type="ECO:0000313" key="3">
    <source>
        <dbReference type="Proteomes" id="UP000886885"/>
    </source>
</evidence>
<name>A0A8X7ZPA9_POPTO</name>
<dbReference type="GO" id="GO:0005666">
    <property type="term" value="C:RNA polymerase III complex"/>
    <property type="evidence" value="ECO:0007669"/>
    <property type="project" value="TreeGrafter"/>
</dbReference>
<evidence type="ECO:0008006" key="4">
    <source>
        <dbReference type="Google" id="ProtNLM"/>
    </source>
</evidence>